<organism evidence="2">
    <name type="scientific">marine metagenome</name>
    <dbReference type="NCBI Taxonomy" id="408172"/>
    <lineage>
        <taxon>unclassified sequences</taxon>
        <taxon>metagenomes</taxon>
        <taxon>ecological metagenomes</taxon>
    </lineage>
</organism>
<reference evidence="2" key="1">
    <citation type="submission" date="2018-05" db="EMBL/GenBank/DDBJ databases">
        <authorList>
            <person name="Lanie J.A."/>
            <person name="Ng W.-L."/>
            <person name="Kazmierczak K.M."/>
            <person name="Andrzejewski T.M."/>
            <person name="Davidsen T.M."/>
            <person name="Wayne K.J."/>
            <person name="Tettelin H."/>
            <person name="Glass J.I."/>
            <person name="Rusch D."/>
            <person name="Podicherti R."/>
            <person name="Tsui H.-C.T."/>
            <person name="Winkler M.E."/>
        </authorList>
    </citation>
    <scope>NUCLEOTIDE SEQUENCE</scope>
</reference>
<accession>A0A382N8N2</accession>
<proteinExistence type="predicted"/>
<gene>
    <name evidence="2" type="ORF">METZ01_LOCUS310387</name>
</gene>
<feature type="compositionally biased region" description="Polar residues" evidence="1">
    <location>
        <begin position="1"/>
        <end position="10"/>
    </location>
</feature>
<dbReference type="AlphaFoldDB" id="A0A382N8N2"/>
<feature type="non-terminal residue" evidence="2">
    <location>
        <position position="1"/>
    </location>
</feature>
<evidence type="ECO:0000313" key="2">
    <source>
        <dbReference type="EMBL" id="SVC57533.1"/>
    </source>
</evidence>
<sequence length="28" mass="3138">KGSRMHTQPVTRMARTRPPIARPIGKPP</sequence>
<dbReference type="EMBL" id="UINC01098762">
    <property type="protein sequence ID" value="SVC57533.1"/>
    <property type="molecule type" value="Genomic_DNA"/>
</dbReference>
<feature type="non-terminal residue" evidence="2">
    <location>
        <position position="28"/>
    </location>
</feature>
<name>A0A382N8N2_9ZZZZ</name>
<protein>
    <submittedName>
        <fullName evidence="2">Uncharacterized protein</fullName>
    </submittedName>
</protein>
<evidence type="ECO:0000256" key="1">
    <source>
        <dbReference type="SAM" id="MobiDB-lite"/>
    </source>
</evidence>
<feature type="region of interest" description="Disordered" evidence="1">
    <location>
        <begin position="1"/>
        <end position="28"/>
    </location>
</feature>